<name>A0A4Y4F0Z6_9GAMM</name>
<dbReference type="GO" id="GO:0000731">
    <property type="term" value="P:DNA synthesis involved in DNA repair"/>
    <property type="evidence" value="ECO:0007669"/>
    <property type="project" value="TreeGrafter"/>
</dbReference>
<dbReference type="SUPFAM" id="SSF52540">
    <property type="entry name" value="P-loop containing nucleoside triphosphate hydrolases"/>
    <property type="match status" value="1"/>
</dbReference>
<dbReference type="PANTHER" id="PTHR32182:SF0">
    <property type="entry name" value="DNA REPLICATION AND REPAIR PROTEIN RECF"/>
    <property type="match status" value="1"/>
</dbReference>
<dbReference type="AlphaFoldDB" id="A0A4Y4F0Z6"/>
<organism evidence="2 3">
    <name type="scientific">Halomonas halmophila</name>
    <dbReference type="NCBI Taxonomy" id="252"/>
    <lineage>
        <taxon>Bacteria</taxon>
        <taxon>Pseudomonadati</taxon>
        <taxon>Pseudomonadota</taxon>
        <taxon>Gammaproteobacteria</taxon>
        <taxon>Oceanospirillales</taxon>
        <taxon>Halomonadaceae</taxon>
        <taxon>Halomonas</taxon>
    </lineage>
</organism>
<protein>
    <recommendedName>
        <fullName evidence="1">Protein CR006 P-loop domain-containing protein</fullName>
    </recommendedName>
</protein>
<dbReference type="InterPro" id="IPR027417">
    <property type="entry name" value="P-loop_NTPase"/>
</dbReference>
<feature type="domain" description="Protein CR006 P-loop" evidence="1">
    <location>
        <begin position="13"/>
        <end position="487"/>
    </location>
</feature>
<dbReference type="EMBL" id="BJOC01000018">
    <property type="protein sequence ID" value="GED22315.1"/>
    <property type="molecule type" value="Genomic_DNA"/>
</dbReference>
<comment type="caution">
    <text evidence="2">The sequence shown here is derived from an EMBL/GenBank/DDBJ whole genome shotgun (WGS) entry which is preliminary data.</text>
</comment>
<keyword evidence="3" id="KW-1185">Reference proteome</keyword>
<dbReference type="Pfam" id="PF13166">
    <property type="entry name" value="AAA_13"/>
    <property type="match status" value="1"/>
</dbReference>
<evidence type="ECO:0000313" key="3">
    <source>
        <dbReference type="Proteomes" id="UP000319812"/>
    </source>
</evidence>
<dbReference type="Proteomes" id="UP000319812">
    <property type="component" value="Unassembled WGS sequence"/>
</dbReference>
<proteinExistence type="predicted"/>
<dbReference type="GO" id="GO:0006302">
    <property type="term" value="P:double-strand break repair"/>
    <property type="evidence" value="ECO:0007669"/>
    <property type="project" value="TreeGrafter"/>
</dbReference>
<dbReference type="PANTHER" id="PTHR32182">
    <property type="entry name" value="DNA REPLICATION AND REPAIR PROTEIN RECF"/>
    <property type="match status" value="1"/>
</dbReference>
<dbReference type="InterPro" id="IPR026866">
    <property type="entry name" value="CR006_AAA"/>
</dbReference>
<gene>
    <name evidence="2" type="ORF">HHA01_12920</name>
</gene>
<accession>A0A4Y4F0Z6</accession>
<sequence>MESRNPVEGLSELLKRTPAMSNTIRYLTENTAVANWIRTGLPLHENTNTCEFCGSQIDPERIESLRSHFSKDVSLLEDELIRKKAGLQNSQLVVADLHKNDFYVQFRDGVDRAQSDLKQAVTSYNAAIETLIAAIDEKIAAVFKEVECPPFGDSLGERVTKAVEQVNSMIAESNQVTDSFGQEKGKAVSALKLHFAAEFYIDEKLARRQALIEILTRHKSWYGNVGKQLADRNSELEAQISHAQKGREELNTFIEKFLIGSNVSVAVTSVEGAERFQLLRDSSPAKNLSEGERTAIAYAFFLIKLKEGADLSDLIVYIDDPVSSLDSNHIFQINAITKSFFFWHDSADNKTKLTVRQLFISTHNFEFFRLAKELPVKNKSRRKFYFIKRVGAKRSSLMAMPSSIIRYNSEYQYLWHVIHDFYTSDDKSNLEQLLSLPNALRRFVELYTYAKYPSDESVDRRADIIFGAETSKRVLKLLHHFSHSNNLLGISQNDDLLCDIENVVDELVGLIQADQQHYDALMSAVP</sequence>
<reference evidence="2 3" key="1">
    <citation type="submission" date="2019-06" db="EMBL/GenBank/DDBJ databases">
        <title>Whole genome shotgun sequence of Halomonas halmophila NBRC 15537.</title>
        <authorList>
            <person name="Hosoyama A."/>
            <person name="Uohara A."/>
            <person name="Ohji S."/>
            <person name="Ichikawa N."/>
        </authorList>
    </citation>
    <scope>NUCLEOTIDE SEQUENCE [LARGE SCALE GENOMIC DNA]</scope>
    <source>
        <strain evidence="2 3">NBRC 15537</strain>
    </source>
</reference>
<evidence type="ECO:0000259" key="1">
    <source>
        <dbReference type="Pfam" id="PF13166"/>
    </source>
</evidence>
<dbReference type="Gene3D" id="3.40.50.300">
    <property type="entry name" value="P-loop containing nucleotide triphosphate hydrolases"/>
    <property type="match status" value="1"/>
</dbReference>
<evidence type="ECO:0000313" key="2">
    <source>
        <dbReference type="EMBL" id="GED22315.1"/>
    </source>
</evidence>